<name>A0AAV9IDN4_9RHOD</name>
<dbReference type="AlphaFoldDB" id="A0AAV9IDN4"/>
<sequence>MTDAQLELLFEKSGGTVPIASLANSFFDESFEVSPVYKVRKKIVDFEVTDCRDIFFRDRISILCVALTRSEAKDEAFY</sequence>
<dbReference type="Proteomes" id="UP001300502">
    <property type="component" value="Unassembled WGS sequence"/>
</dbReference>
<organism evidence="1 2">
    <name type="scientific">Galdieria yellowstonensis</name>
    <dbReference type="NCBI Taxonomy" id="3028027"/>
    <lineage>
        <taxon>Eukaryota</taxon>
        <taxon>Rhodophyta</taxon>
        <taxon>Bangiophyceae</taxon>
        <taxon>Galdieriales</taxon>
        <taxon>Galdieriaceae</taxon>
        <taxon>Galdieria</taxon>
    </lineage>
</organism>
<evidence type="ECO:0000313" key="2">
    <source>
        <dbReference type="Proteomes" id="UP001300502"/>
    </source>
</evidence>
<dbReference type="EMBL" id="JANCYU010000032">
    <property type="protein sequence ID" value="KAK4525600.1"/>
    <property type="molecule type" value="Genomic_DNA"/>
</dbReference>
<evidence type="ECO:0000313" key="1">
    <source>
        <dbReference type="EMBL" id="KAK4525600.1"/>
    </source>
</evidence>
<proteinExistence type="predicted"/>
<reference evidence="1 2" key="1">
    <citation type="submission" date="2022-07" db="EMBL/GenBank/DDBJ databases">
        <title>Genome-wide signatures of adaptation to extreme environments.</title>
        <authorList>
            <person name="Cho C.H."/>
            <person name="Yoon H.S."/>
        </authorList>
    </citation>
    <scope>NUCLEOTIDE SEQUENCE [LARGE SCALE GENOMIC DNA]</scope>
    <source>
        <strain evidence="1 2">108.79 E11</strain>
    </source>
</reference>
<accession>A0AAV9IDN4</accession>
<keyword evidence="2" id="KW-1185">Reference proteome</keyword>
<gene>
    <name evidence="1" type="ORF">GAYE_SCF15G3509</name>
</gene>
<comment type="caution">
    <text evidence="1">The sequence shown here is derived from an EMBL/GenBank/DDBJ whole genome shotgun (WGS) entry which is preliminary data.</text>
</comment>
<protein>
    <submittedName>
        <fullName evidence="1">Uncharacterized protein</fullName>
    </submittedName>
</protein>